<keyword evidence="2" id="KW-1185">Reference proteome</keyword>
<evidence type="ECO:0000313" key="1">
    <source>
        <dbReference type="EMBL" id="PIK62911.1"/>
    </source>
</evidence>
<reference evidence="1 2" key="1">
    <citation type="journal article" date="2017" name="PLoS Biol.">
        <title>The sea cucumber genome provides insights into morphological evolution and visceral regeneration.</title>
        <authorList>
            <person name="Zhang X."/>
            <person name="Sun L."/>
            <person name="Yuan J."/>
            <person name="Sun Y."/>
            <person name="Gao Y."/>
            <person name="Zhang L."/>
            <person name="Li S."/>
            <person name="Dai H."/>
            <person name="Hamel J.F."/>
            <person name="Liu C."/>
            <person name="Yu Y."/>
            <person name="Liu S."/>
            <person name="Lin W."/>
            <person name="Guo K."/>
            <person name="Jin S."/>
            <person name="Xu P."/>
            <person name="Storey K.B."/>
            <person name="Huan P."/>
            <person name="Zhang T."/>
            <person name="Zhou Y."/>
            <person name="Zhang J."/>
            <person name="Lin C."/>
            <person name="Li X."/>
            <person name="Xing L."/>
            <person name="Huo D."/>
            <person name="Sun M."/>
            <person name="Wang L."/>
            <person name="Mercier A."/>
            <person name="Li F."/>
            <person name="Yang H."/>
            <person name="Xiang J."/>
        </authorList>
    </citation>
    <scope>NUCLEOTIDE SEQUENCE [LARGE SCALE GENOMIC DNA]</scope>
    <source>
        <strain evidence="1">Shaxun</strain>
        <tissue evidence="1">Muscle</tissue>
    </source>
</reference>
<dbReference type="EMBL" id="MRZV01000003">
    <property type="protein sequence ID" value="PIK62911.1"/>
    <property type="molecule type" value="Genomic_DNA"/>
</dbReference>
<name>A0A2G8LRQ7_STIJA</name>
<accession>A0A2G8LRQ7</accession>
<dbReference type="AlphaFoldDB" id="A0A2G8LRQ7"/>
<dbReference type="Proteomes" id="UP000230750">
    <property type="component" value="Unassembled WGS sequence"/>
</dbReference>
<comment type="caution">
    <text evidence="1">The sequence shown here is derived from an EMBL/GenBank/DDBJ whole genome shotgun (WGS) entry which is preliminary data.</text>
</comment>
<proteinExistence type="predicted"/>
<organism evidence="1 2">
    <name type="scientific">Stichopus japonicus</name>
    <name type="common">Sea cucumber</name>
    <dbReference type="NCBI Taxonomy" id="307972"/>
    <lineage>
        <taxon>Eukaryota</taxon>
        <taxon>Metazoa</taxon>
        <taxon>Echinodermata</taxon>
        <taxon>Eleutherozoa</taxon>
        <taxon>Echinozoa</taxon>
        <taxon>Holothuroidea</taxon>
        <taxon>Aspidochirotacea</taxon>
        <taxon>Aspidochirotida</taxon>
        <taxon>Stichopodidae</taxon>
        <taxon>Apostichopus</taxon>
    </lineage>
</organism>
<gene>
    <name evidence="1" type="ORF">BSL78_00146</name>
</gene>
<protein>
    <submittedName>
        <fullName evidence="1">Uncharacterized protein</fullName>
    </submittedName>
</protein>
<evidence type="ECO:0000313" key="2">
    <source>
        <dbReference type="Proteomes" id="UP000230750"/>
    </source>
</evidence>
<feature type="non-terminal residue" evidence="1">
    <location>
        <position position="1"/>
    </location>
</feature>
<sequence>VKVSCLLEVHRVSKGAAYISEDIEDATGGSETGNKVEVINKNHRTCMLSEAKQ</sequence>